<evidence type="ECO:0000313" key="2">
    <source>
        <dbReference type="EMBL" id="MFC3146738.1"/>
    </source>
</evidence>
<name>A0ABV7H2C2_9BURK</name>
<organism evidence="2 3">
    <name type="scientific">Piscinibacterium candidicorallinum</name>
    <dbReference type="NCBI Taxonomy" id="1793872"/>
    <lineage>
        <taxon>Bacteria</taxon>
        <taxon>Pseudomonadati</taxon>
        <taxon>Pseudomonadota</taxon>
        <taxon>Betaproteobacteria</taxon>
        <taxon>Burkholderiales</taxon>
        <taxon>Piscinibacterium</taxon>
    </lineage>
</organism>
<protein>
    <submittedName>
        <fullName evidence="2">Uncharacterized protein</fullName>
    </submittedName>
</protein>
<reference evidence="3" key="1">
    <citation type="journal article" date="2019" name="Int. J. Syst. Evol. Microbiol.">
        <title>The Global Catalogue of Microorganisms (GCM) 10K type strain sequencing project: providing services to taxonomists for standard genome sequencing and annotation.</title>
        <authorList>
            <consortium name="The Broad Institute Genomics Platform"/>
            <consortium name="The Broad Institute Genome Sequencing Center for Infectious Disease"/>
            <person name="Wu L."/>
            <person name="Ma J."/>
        </authorList>
    </citation>
    <scope>NUCLEOTIDE SEQUENCE [LARGE SCALE GENOMIC DNA]</scope>
    <source>
        <strain evidence="3">KCTC 52168</strain>
    </source>
</reference>
<dbReference type="RefSeq" id="WP_377301194.1">
    <property type="nucleotide sequence ID" value="NZ_CP180191.1"/>
</dbReference>
<evidence type="ECO:0000256" key="1">
    <source>
        <dbReference type="SAM" id="MobiDB-lite"/>
    </source>
</evidence>
<feature type="compositionally biased region" description="Basic and acidic residues" evidence="1">
    <location>
        <begin position="8"/>
        <end position="37"/>
    </location>
</feature>
<sequence length="59" mass="6500">MPKPNYSFEKRQRELAKKQKKADKLAEKSARKEHGQEDAVSAEAPDTDAADTPPPPPAV</sequence>
<proteinExistence type="predicted"/>
<gene>
    <name evidence="2" type="ORF">ACFOEN_03675</name>
</gene>
<dbReference type="EMBL" id="JBHRTI010000003">
    <property type="protein sequence ID" value="MFC3146738.1"/>
    <property type="molecule type" value="Genomic_DNA"/>
</dbReference>
<keyword evidence="3" id="KW-1185">Reference proteome</keyword>
<dbReference type="Proteomes" id="UP001595556">
    <property type="component" value="Unassembled WGS sequence"/>
</dbReference>
<comment type="caution">
    <text evidence="2">The sequence shown here is derived from an EMBL/GenBank/DDBJ whole genome shotgun (WGS) entry which is preliminary data.</text>
</comment>
<accession>A0ABV7H2C2</accession>
<evidence type="ECO:0000313" key="3">
    <source>
        <dbReference type="Proteomes" id="UP001595556"/>
    </source>
</evidence>
<feature type="region of interest" description="Disordered" evidence="1">
    <location>
        <begin position="1"/>
        <end position="59"/>
    </location>
</feature>